<comment type="caution">
    <text evidence="1">The sequence shown here is derived from an EMBL/GenBank/DDBJ whole genome shotgun (WGS) entry which is preliminary data.</text>
</comment>
<organism evidence="1 2">
    <name type="scientific">Spiromyces aspiralis</name>
    <dbReference type="NCBI Taxonomy" id="68401"/>
    <lineage>
        <taxon>Eukaryota</taxon>
        <taxon>Fungi</taxon>
        <taxon>Fungi incertae sedis</taxon>
        <taxon>Zoopagomycota</taxon>
        <taxon>Kickxellomycotina</taxon>
        <taxon>Kickxellomycetes</taxon>
        <taxon>Kickxellales</taxon>
        <taxon>Kickxellaceae</taxon>
        <taxon>Spiromyces</taxon>
    </lineage>
</organism>
<proteinExistence type="predicted"/>
<dbReference type="Proteomes" id="UP001145114">
    <property type="component" value="Unassembled WGS sequence"/>
</dbReference>
<accession>A0ACC1HAJ8</accession>
<evidence type="ECO:0000313" key="2">
    <source>
        <dbReference type="Proteomes" id="UP001145114"/>
    </source>
</evidence>
<protein>
    <submittedName>
        <fullName evidence="1">Uncharacterized protein</fullName>
    </submittedName>
</protein>
<reference evidence="1" key="1">
    <citation type="submission" date="2022-06" db="EMBL/GenBank/DDBJ databases">
        <title>Phylogenomic reconstructions and comparative analyses of Kickxellomycotina fungi.</title>
        <authorList>
            <person name="Reynolds N.K."/>
            <person name="Stajich J.E."/>
            <person name="Barry K."/>
            <person name="Grigoriev I.V."/>
            <person name="Crous P."/>
            <person name="Smith M.E."/>
        </authorList>
    </citation>
    <scope>NUCLEOTIDE SEQUENCE</scope>
    <source>
        <strain evidence="1">RSA 2271</strain>
    </source>
</reference>
<sequence>MKTPSNNFRVFVSGKATDFRDLPPDIVKDIRDRVPAVLSANPILPHIAWLQQHLDTLDIEGVYEVYRRRIEDGWTPSQPTLSEWETTLANFTQRMRSGDLQTPSDPQQILNEFLISVTLKDISVFLAFSAGKDSNNNGGSKQVLMAVPRVN</sequence>
<gene>
    <name evidence="1" type="ORF">EV182_006684</name>
</gene>
<name>A0ACC1HAJ8_9FUNG</name>
<evidence type="ECO:0000313" key="1">
    <source>
        <dbReference type="EMBL" id="KAJ1672693.1"/>
    </source>
</evidence>
<keyword evidence="2" id="KW-1185">Reference proteome</keyword>
<dbReference type="EMBL" id="JAMZIH010007977">
    <property type="protein sequence ID" value="KAJ1672693.1"/>
    <property type="molecule type" value="Genomic_DNA"/>
</dbReference>